<feature type="domain" description="Reverse transcriptase zinc-binding" evidence="1">
    <location>
        <begin position="240"/>
        <end position="291"/>
    </location>
</feature>
<evidence type="ECO:0000313" key="3">
    <source>
        <dbReference type="Proteomes" id="UP001168098"/>
    </source>
</evidence>
<evidence type="ECO:0000259" key="1">
    <source>
        <dbReference type="Pfam" id="PF13966"/>
    </source>
</evidence>
<comment type="caution">
    <text evidence="2">The sequence shown here is derived from an EMBL/GenBank/DDBJ whole genome shotgun (WGS) entry which is preliminary data.</text>
</comment>
<organism evidence="2 3">
    <name type="scientific">Vitis rotundifolia</name>
    <name type="common">Muscadine grape</name>
    <dbReference type="NCBI Taxonomy" id="103349"/>
    <lineage>
        <taxon>Eukaryota</taxon>
        <taxon>Viridiplantae</taxon>
        <taxon>Streptophyta</taxon>
        <taxon>Embryophyta</taxon>
        <taxon>Tracheophyta</taxon>
        <taxon>Spermatophyta</taxon>
        <taxon>Magnoliopsida</taxon>
        <taxon>eudicotyledons</taxon>
        <taxon>Gunneridae</taxon>
        <taxon>Pentapetalae</taxon>
        <taxon>rosids</taxon>
        <taxon>Vitales</taxon>
        <taxon>Vitaceae</taxon>
        <taxon>Viteae</taxon>
        <taxon>Vitis</taxon>
    </lineage>
</organism>
<evidence type="ECO:0000313" key="2">
    <source>
        <dbReference type="EMBL" id="KAJ9686999.1"/>
    </source>
</evidence>
<sequence length="291" mass="34195">MSKGGRITLIKSTLASIPIYQLSLFRMPKSVVKRIEKLQKDFLWGGGSLERKIHLINWEVVCTQKEKGGLGIWKIDLLNKALLGKWIWRFAYEKDFFWKKVIEVKYDQEGFGWRTNEARGIYGVGVWKEILKEASWCWDNIEFKVGRGTKVKFWIDHWCGNATLSQIFPQIYAMAALRNATVYEVWDSSLGQDGWNLRLSRDFNDWELDLIRELLLLLRDFKISSEDDSVLWKGGGHDTFRIRDAYNLLVAPNPIVFPKKRIWVDEVPTKVAFFVWEATWEKILTLDRLQK</sequence>
<dbReference type="Pfam" id="PF13966">
    <property type="entry name" value="zf-RVT"/>
    <property type="match status" value="1"/>
</dbReference>
<proteinExistence type="predicted"/>
<dbReference type="EMBL" id="JARBHA010000012">
    <property type="protein sequence ID" value="KAJ9686999.1"/>
    <property type="molecule type" value="Genomic_DNA"/>
</dbReference>
<protein>
    <recommendedName>
        <fullName evidence="1">Reverse transcriptase zinc-binding domain-containing protein</fullName>
    </recommendedName>
</protein>
<dbReference type="AlphaFoldDB" id="A0AA38ZEP7"/>
<gene>
    <name evidence="2" type="ORF">PVL29_015736</name>
</gene>
<accession>A0AA38ZEP7</accession>
<dbReference type="Proteomes" id="UP001168098">
    <property type="component" value="Unassembled WGS sequence"/>
</dbReference>
<dbReference type="PANTHER" id="PTHR33116:SF78">
    <property type="entry name" value="OS12G0587133 PROTEIN"/>
    <property type="match status" value="1"/>
</dbReference>
<keyword evidence="3" id="KW-1185">Reference proteome</keyword>
<dbReference type="PANTHER" id="PTHR33116">
    <property type="entry name" value="REVERSE TRANSCRIPTASE ZINC-BINDING DOMAIN-CONTAINING PROTEIN-RELATED-RELATED"/>
    <property type="match status" value="1"/>
</dbReference>
<name>A0AA38ZEP7_VITRO</name>
<reference evidence="2 3" key="1">
    <citation type="journal article" date="2023" name="BMC Biotechnol.">
        <title>Vitis rotundifolia cv Carlos genome sequencing.</title>
        <authorList>
            <person name="Huff M."/>
            <person name="Hulse-Kemp A."/>
            <person name="Scheffler B."/>
            <person name="Youngblood R."/>
            <person name="Simpson S."/>
            <person name="Babiker E."/>
            <person name="Staton M."/>
        </authorList>
    </citation>
    <scope>NUCLEOTIDE SEQUENCE [LARGE SCALE GENOMIC DNA]</scope>
    <source>
        <tissue evidence="2">Leaf</tissue>
    </source>
</reference>
<dbReference type="InterPro" id="IPR026960">
    <property type="entry name" value="RVT-Znf"/>
</dbReference>